<gene>
    <name evidence="12" type="primary">ggt</name>
    <name evidence="12" type="ORF">EHQ62_00520</name>
</gene>
<comment type="pathway">
    <text evidence="11">Sulfur metabolism; glutathione metabolism.</text>
</comment>
<dbReference type="UniPathway" id="UPA00204"/>
<evidence type="ECO:0000256" key="6">
    <source>
        <dbReference type="ARBA" id="ARBA00023145"/>
    </source>
</evidence>
<name>A0A4Z1A4N7_9LEPT</name>
<evidence type="ECO:0000313" key="12">
    <source>
        <dbReference type="EMBL" id="TGL76540.1"/>
    </source>
</evidence>
<dbReference type="EC" id="2.3.2.2" evidence="11"/>
<dbReference type="AlphaFoldDB" id="A0A4Z1A4N7"/>
<evidence type="ECO:0000256" key="2">
    <source>
        <dbReference type="ARBA" id="ARBA00001089"/>
    </source>
</evidence>
<evidence type="ECO:0000256" key="4">
    <source>
        <dbReference type="ARBA" id="ARBA00022679"/>
    </source>
</evidence>
<dbReference type="Proteomes" id="UP000297567">
    <property type="component" value="Unassembled WGS sequence"/>
</dbReference>
<dbReference type="Gene3D" id="1.10.246.230">
    <property type="match status" value="1"/>
</dbReference>
<evidence type="ECO:0000256" key="11">
    <source>
        <dbReference type="RuleBase" id="RU368036"/>
    </source>
</evidence>
<dbReference type="PANTHER" id="PTHR43199:SF1">
    <property type="entry name" value="GLUTATHIONE HYDROLASE PROENZYME"/>
    <property type="match status" value="1"/>
</dbReference>
<keyword evidence="11" id="KW-0317">Glutathione biosynthesis</keyword>
<keyword evidence="5 11" id="KW-0378">Hydrolase</keyword>
<keyword evidence="4 11" id="KW-0808">Transferase</keyword>
<reference evidence="12" key="1">
    <citation type="journal article" date="2019" name="PLoS Negl. Trop. Dis.">
        <title>Revisiting the worldwide diversity of Leptospira species in the environment.</title>
        <authorList>
            <person name="Vincent A.T."/>
            <person name="Schiettekatte O."/>
            <person name="Bourhy P."/>
            <person name="Veyrier F.J."/>
            <person name="Picardeau M."/>
        </authorList>
    </citation>
    <scope>NUCLEOTIDE SEQUENCE [LARGE SCALE GENOMIC DNA]</scope>
    <source>
        <strain evidence="12">201702451</strain>
    </source>
</reference>
<comment type="PTM">
    <text evidence="11">Cleaved by autocatalysis into a large and a small subunit.</text>
</comment>
<dbReference type="GO" id="GO:0006750">
    <property type="term" value="P:glutathione biosynthetic process"/>
    <property type="evidence" value="ECO:0007669"/>
    <property type="project" value="UniProtKB-KW"/>
</dbReference>
<accession>A0A4Z1A4N7</accession>
<dbReference type="GO" id="GO:0006751">
    <property type="term" value="P:glutathione catabolic process"/>
    <property type="evidence" value="ECO:0007669"/>
    <property type="project" value="UniProtKB-UniRule"/>
</dbReference>
<proteinExistence type="inferred from homology"/>
<keyword evidence="7 11" id="KW-0012">Acyltransferase</keyword>
<dbReference type="PRINTS" id="PR01210">
    <property type="entry name" value="GGTRANSPTASE"/>
</dbReference>
<keyword evidence="6 11" id="KW-0865">Zymogen</keyword>
<comment type="catalytic activity">
    <reaction evidence="1 11">
        <text>an S-substituted glutathione + H2O = an S-substituted L-cysteinylglycine + L-glutamate</text>
        <dbReference type="Rhea" id="RHEA:59468"/>
        <dbReference type="ChEBI" id="CHEBI:15377"/>
        <dbReference type="ChEBI" id="CHEBI:29985"/>
        <dbReference type="ChEBI" id="CHEBI:90779"/>
        <dbReference type="ChEBI" id="CHEBI:143103"/>
        <dbReference type="EC" id="3.4.19.13"/>
    </reaction>
</comment>
<comment type="catalytic activity">
    <reaction evidence="2 11">
        <text>glutathione + H2O = L-cysteinylglycine + L-glutamate</text>
        <dbReference type="Rhea" id="RHEA:28807"/>
        <dbReference type="ChEBI" id="CHEBI:15377"/>
        <dbReference type="ChEBI" id="CHEBI:29985"/>
        <dbReference type="ChEBI" id="CHEBI:57925"/>
        <dbReference type="ChEBI" id="CHEBI:61694"/>
        <dbReference type="EC" id="3.4.19.13"/>
    </reaction>
</comment>
<dbReference type="GO" id="GO:0036374">
    <property type="term" value="F:glutathione hydrolase activity"/>
    <property type="evidence" value="ECO:0007669"/>
    <property type="project" value="UniProtKB-UniRule"/>
</dbReference>
<keyword evidence="13" id="KW-1185">Reference proteome</keyword>
<dbReference type="Pfam" id="PF01019">
    <property type="entry name" value="G_glu_transpept"/>
    <property type="match status" value="1"/>
</dbReference>
<feature type="binding site" evidence="10">
    <location>
        <position position="497"/>
    </location>
    <ligand>
        <name>L-glutamate</name>
        <dbReference type="ChEBI" id="CHEBI:29985"/>
    </ligand>
</feature>
<feature type="binding site" evidence="10">
    <location>
        <begin position="421"/>
        <end position="423"/>
    </location>
    <ligand>
        <name>L-glutamate</name>
        <dbReference type="ChEBI" id="CHEBI:29985"/>
    </ligand>
</feature>
<dbReference type="InterPro" id="IPR000101">
    <property type="entry name" value="GGT_peptidase"/>
</dbReference>
<feature type="active site" description="Nucleophile" evidence="9">
    <location>
        <position position="403"/>
    </location>
</feature>
<evidence type="ECO:0000256" key="5">
    <source>
        <dbReference type="ARBA" id="ARBA00022801"/>
    </source>
</evidence>
<feature type="binding site" evidence="10">
    <location>
        <begin position="474"/>
        <end position="475"/>
    </location>
    <ligand>
        <name>L-glutamate</name>
        <dbReference type="ChEBI" id="CHEBI:29985"/>
    </ligand>
</feature>
<organism evidence="12 13">
    <name type="scientific">Leptospira jelokensis</name>
    <dbReference type="NCBI Taxonomy" id="2484931"/>
    <lineage>
        <taxon>Bacteria</taxon>
        <taxon>Pseudomonadati</taxon>
        <taxon>Spirochaetota</taxon>
        <taxon>Spirochaetia</taxon>
        <taxon>Leptospirales</taxon>
        <taxon>Leptospiraceae</taxon>
        <taxon>Leptospira</taxon>
    </lineage>
</organism>
<comment type="catalytic activity">
    <reaction evidence="8 11">
        <text>an N-terminal (5-L-glutamyl)-[peptide] + an alpha-amino acid = 5-L-glutamyl amino acid + an N-terminal L-alpha-aminoacyl-[peptide]</text>
        <dbReference type="Rhea" id="RHEA:23904"/>
        <dbReference type="Rhea" id="RHEA-COMP:9780"/>
        <dbReference type="Rhea" id="RHEA-COMP:9795"/>
        <dbReference type="ChEBI" id="CHEBI:77644"/>
        <dbReference type="ChEBI" id="CHEBI:78597"/>
        <dbReference type="ChEBI" id="CHEBI:78599"/>
        <dbReference type="ChEBI" id="CHEBI:78608"/>
        <dbReference type="EC" id="2.3.2.2"/>
    </reaction>
</comment>
<dbReference type="NCBIfam" id="TIGR00066">
    <property type="entry name" value="g_glut_trans"/>
    <property type="match status" value="1"/>
</dbReference>
<dbReference type="Gene3D" id="3.60.20.40">
    <property type="match status" value="1"/>
</dbReference>
<dbReference type="InterPro" id="IPR043137">
    <property type="entry name" value="GGT_ssub_C"/>
</dbReference>
<dbReference type="RefSeq" id="WP_135640346.1">
    <property type="nucleotide sequence ID" value="NZ_RQGH01000005.1"/>
</dbReference>
<evidence type="ECO:0000256" key="10">
    <source>
        <dbReference type="PIRSR" id="PIRSR600101-2"/>
    </source>
</evidence>
<evidence type="ECO:0000256" key="7">
    <source>
        <dbReference type="ARBA" id="ARBA00023315"/>
    </source>
</evidence>
<feature type="binding site" evidence="10">
    <location>
        <position position="445"/>
    </location>
    <ligand>
        <name>L-glutamate</name>
        <dbReference type="ChEBI" id="CHEBI:29985"/>
    </ligand>
</feature>
<comment type="caution">
    <text evidence="12">The sequence shown here is derived from an EMBL/GenBank/DDBJ whole genome shotgun (WGS) entry which is preliminary data.</text>
</comment>
<comment type="subunit">
    <text evidence="11">This enzyme consists of two polypeptide chains, which are synthesized in precursor form from a single polypeptide.</text>
</comment>
<dbReference type="InterPro" id="IPR051792">
    <property type="entry name" value="GGT_bact"/>
</dbReference>
<dbReference type="SUPFAM" id="SSF56235">
    <property type="entry name" value="N-terminal nucleophile aminohydrolases (Ntn hydrolases)"/>
    <property type="match status" value="1"/>
</dbReference>
<dbReference type="GO" id="GO:0103068">
    <property type="term" value="F:leukotriene C4 gamma-glutamyl transferase activity"/>
    <property type="evidence" value="ECO:0007669"/>
    <property type="project" value="UniProtKB-EC"/>
</dbReference>
<dbReference type="EC" id="3.4.19.13" evidence="11"/>
<comment type="similarity">
    <text evidence="3 11">Belongs to the gamma-glutamyltransferase family.</text>
</comment>
<protein>
    <recommendedName>
        <fullName evidence="11">Glutathione hydrolase proenzyme</fullName>
        <ecNumber evidence="11">2.3.2.2</ecNumber>
        <ecNumber evidence="11">3.4.19.13</ecNumber>
    </recommendedName>
    <component>
        <recommendedName>
            <fullName evidence="11">Glutathione hydrolase large chain</fullName>
        </recommendedName>
    </component>
    <component>
        <recommendedName>
            <fullName evidence="11">Glutathione hydrolase small chain</fullName>
        </recommendedName>
    </component>
</protein>
<evidence type="ECO:0000256" key="9">
    <source>
        <dbReference type="PIRSR" id="PIRSR600101-1"/>
    </source>
</evidence>
<feature type="binding site" evidence="10">
    <location>
        <position position="129"/>
    </location>
    <ligand>
        <name>L-glutamate</name>
        <dbReference type="ChEBI" id="CHEBI:29985"/>
    </ligand>
</feature>
<evidence type="ECO:0000256" key="1">
    <source>
        <dbReference type="ARBA" id="ARBA00001049"/>
    </source>
</evidence>
<evidence type="ECO:0000256" key="8">
    <source>
        <dbReference type="ARBA" id="ARBA00047417"/>
    </source>
</evidence>
<evidence type="ECO:0000313" key="13">
    <source>
        <dbReference type="Proteomes" id="UP000297567"/>
    </source>
</evidence>
<dbReference type="EMBL" id="RQGH01000005">
    <property type="protein sequence ID" value="TGL76540.1"/>
    <property type="molecule type" value="Genomic_DNA"/>
</dbReference>
<dbReference type="PANTHER" id="PTHR43199">
    <property type="entry name" value="GLUTATHIONE HYDROLASE"/>
    <property type="match status" value="1"/>
</dbReference>
<dbReference type="InterPro" id="IPR029055">
    <property type="entry name" value="Ntn_hydrolases_N"/>
</dbReference>
<evidence type="ECO:0000256" key="3">
    <source>
        <dbReference type="ARBA" id="ARBA00009381"/>
    </source>
</evidence>
<sequence>MRFSFFRKRSVLFAIFIQLSFVRCESIQSFLEANVKSNGNETTLPQIQGSQEKRDRYELIGREFMIATDHPLASQAGVEIWKKGGNVVDVFAAASFAISVLRPHSTGLFGGGFAIVYLPKKGKWAYDFRERSPKKGTSSYYTNPDGSPNTDKILKGVYSVGVPGNVQGILKIQKQHGKLSLVDVMAPAMRYAKNGYAVYADLANAVAKVWPNMNPEMKKVFGIDNRPIREGELLIQNDLFQTLERITENEEKEWVEGETTKLVSLFYQNFDGFIRDEDWKEYQVRETEPLITNLWGYQMMTMPPPSSGVHLVTMMQLVTEMAKRKSFPTGLVGETIQITEAMRVSYRDRSVFGGDPKFTEVPVSKLTSQSYIQEEVSEIEKKVVSGNWKPISNPAQPKDSYNTTHISVMDKEGNAVSSTQSINGIFGAVQMVPGTGLVLNNTMDDFSIAPGVPNLYGLVGSKANAIMPGKTPLSSMSPTILTEANGMTKLVIGAPGGSQIPTSIFNVLYHYLVQKRNLYESVSFPRIHHQFLPDTLFLDPELKGYFPETELPFYQVQYGRHRAKVFVVSKEGDKLIGVSDPKGEGVPLGF</sequence>